<protein>
    <submittedName>
        <fullName evidence="6">(raccoon dog) hypothetical protein</fullName>
    </submittedName>
</protein>
<feature type="transmembrane region" description="Helical" evidence="5">
    <location>
        <begin position="74"/>
        <end position="98"/>
    </location>
</feature>
<evidence type="ECO:0000313" key="6">
    <source>
        <dbReference type="EMBL" id="CAD7686572.1"/>
    </source>
</evidence>
<keyword evidence="3" id="KW-0964">Secreted</keyword>
<sequence>MVQNSLSFLRAKVYRYMGQNSELCGRAAVLRADVTSLWHRTWGWAVAVLQKQVLQPWILIPSNKGAYDMLDLKILIAIGGSLLIVTIVLMAVVLCLYYKLFRTLKASKASVPQTTSSNNQITKTQATVSTESYPSLKCYDQCKACINYNPPPPCYYDINEGL</sequence>
<dbReference type="PANTHER" id="PTHR35860">
    <property type="entry name" value="PROTEIN FAM24B"/>
    <property type="match status" value="1"/>
</dbReference>
<dbReference type="Proteomes" id="UP000645828">
    <property type="component" value="Unassembled WGS sequence"/>
</dbReference>
<keyword evidence="7" id="KW-1185">Reference proteome</keyword>
<dbReference type="PANTHER" id="PTHR35860:SF1">
    <property type="entry name" value="PROTEIN FAM24A"/>
    <property type="match status" value="1"/>
</dbReference>
<comment type="caution">
    <text evidence="6">The sequence shown here is derived from an EMBL/GenBank/DDBJ whole genome shotgun (WGS) entry which is preliminary data.</text>
</comment>
<name>A0A811ZD20_NYCPR</name>
<dbReference type="Pfam" id="PF15193">
    <property type="entry name" value="FAM24"/>
    <property type="match status" value="1"/>
</dbReference>
<dbReference type="AlphaFoldDB" id="A0A811ZD20"/>
<organism evidence="6 7">
    <name type="scientific">Nyctereutes procyonoides</name>
    <name type="common">Raccoon dog</name>
    <name type="synonym">Canis procyonoides</name>
    <dbReference type="NCBI Taxonomy" id="34880"/>
    <lineage>
        <taxon>Eukaryota</taxon>
        <taxon>Metazoa</taxon>
        <taxon>Chordata</taxon>
        <taxon>Craniata</taxon>
        <taxon>Vertebrata</taxon>
        <taxon>Euteleostomi</taxon>
        <taxon>Mammalia</taxon>
        <taxon>Eutheria</taxon>
        <taxon>Laurasiatheria</taxon>
        <taxon>Carnivora</taxon>
        <taxon>Caniformia</taxon>
        <taxon>Canidae</taxon>
        <taxon>Nyctereutes</taxon>
    </lineage>
</organism>
<evidence type="ECO:0000313" key="7">
    <source>
        <dbReference type="Proteomes" id="UP000645828"/>
    </source>
</evidence>
<keyword evidence="5" id="KW-0472">Membrane</keyword>
<keyword evidence="4" id="KW-0732">Signal</keyword>
<accession>A0A811ZD20</accession>
<evidence type="ECO:0000256" key="5">
    <source>
        <dbReference type="SAM" id="Phobius"/>
    </source>
</evidence>
<evidence type="ECO:0000256" key="1">
    <source>
        <dbReference type="ARBA" id="ARBA00004613"/>
    </source>
</evidence>
<evidence type="ECO:0000256" key="4">
    <source>
        <dbReference type="ARBA" id="ARBA00022729"/>
    </source>
</evidence>
<comment type="similarity">
    <text evidence="2">Belongs to the FAM24 family.</text>
</comment>
<evidence type="ECO:0000256" key="2">
    <source>
        <dbReference type="ARBA" id="ARBA00007386"/>
    </source>
</evidence>
<evidence type="ECO:0000256" key="3">
    <source>
        <dbReference type="ARBA" id="ARBA00022525"/>
    </source>
</evidence>
<proteinExistence type="inferred from homology"/>
<keyword evidence="5" id="KW-1133">Transmembrane helix</keyword>
<keyword evidence="5" id="KW-0812">Transmembrane</keyword>
<dbReference type="EMBL" id="CAJHUB010000762">
    <property type="protein sequence ID" value="CAD7686572.1"/>
    <property type="molecule type" value="Genomic_DNA"/>
</dbReference>
<dbReference type="GO" id="GO:0005576">
    <property type="term" value="C:extracellular region"/>
    <property type="evidence" value="ECO:0007669"/>
    <property type="project" value="UniProtKB-SubCell"/>
</dbReference>
<reference evidence="6" key="1">
    <citation type="submission" date="2020-12" db="EMBL/GenBank/DDBJ databases">
        <authorList>
            <consortium name="Molecular Ecology Group"/>
        </authorList>
    </citation>
    <scope>NUCLEOTIDE SEQUENCE</scope>
    <source>
        <strain evidence="6">TBG_1078</strain>
    </source>
</reference>
<dbReference type="InterPro" id="IPR028122">
    <property type="entry name" value="FAM24"/>
</dbReference>
<comment type="subcellular location">
    <subcellularLocation>
        <location evidence="1">Secreted</location>
    </subcellularLocation>
</comment>
<gene>
    <name evidence="6" type="ORF">NYPRO_LOCUS19365</name>
</gene>